<evidence type="ECO:0000313" key="2">
    <source>
        <dbReference type="Proteomes" id="UP000540989"/>
    </source>
</evidence>
<evidence type="ECO:0000313" key="1">
    <source>
        <dbReference type="EMBL" id="MBB5060174.1"/>
    </source>
</evidence>
<accession>A0A7W7ZHR1</accession>
<organism evidence="1 2">
    <name type="scientific">Granulicella aggregans</name>
    <dbReference type="NCBI Taxonomy" id="474949"/>
    <lineage>
        <taxon>Bacteria</taxon>
        <taxon>Pseudomonadati</taxon>
        <taxon>Acidobacteriota</taxon>
        <taxon>Terriglobia</taxon>
        <taxon>Terriglobales</taxon>
        <taxon>Acidobacteriaceae</taxon>
        <taxon>Granulicella</taxon>
    </lineage>
</organism>
<dbReference type="AlphaFoldDB" id="A0A7W7ZHR1"/>
<name>A0A7W7ZHR1_9BACT</name>
<gene>
    <name evidence="1" type="ORF">HDF16_004910</name>
</gene>
<dbReference type="Proteomes" id="UP000540989">
    <property type="component" value="Unassembled WGS sequence"/>
</dbReference>
<reference evidence="1 2" key="1">
    <citation type="submission" date="2020-08" db="EMBL/GenBank/DDBJ databases">
        <title>Genomic Encyclopedia of Type Strains, Phase IV (KMG-V): Genome sequencing to study the core and pangenomes of soil and plant-associated prokaryotes.</title>
        <authorList>
            <person name="Whitman W."/>
        </authorList>
    </citation>
    <scope>NUCLEOTIDE SEQUENCE [LARGE SCALE GENOMIC DNA]</scope>
    <source>
        <strain evidence="1 2">M8UP14</strain>
    </source>
</reference>
<dbReference type="EMBL" id="JACHIP010000010">
    <property type="protein sequence ID" value="MBB5060174.1"/>
    <property type="molecule type" value="Genomic_DNA"/>
</dbReference>
<keyword evidence="2" id="KW-1185">Reference proteome</keyword>
<sequence>MTTLRIVQVDKLAEASLSVYLSDGSTVEVALDDLLWIRSQSQDVAQAELNSSKWD</sequence>
<dbReference type="RefSeq" id="WP_184222308.1">
    <property type="nucleotide sequence ID" value="NZ_JACHIP010000010.1"/>
</dbReference>
<comment type="caution">
    <text evidence="1">The sequence shown here is derived from an EMBL/GenBank/DDBJ whole genome shotgun (WGS) entry which is preliminary data.</text>
</comment>
<protein>
    <submittedName>
        <fullName evidence="1">Uncharacterized protein</fullName>
    </submittedName>
</protein>
<proteinExistence type="predicted"/>